<proteinExistence type="predicted"/>
<dbReference type="EMBL" id="CP026952">
    <property type="protein sequence ID" value="AWB92087.1"/>
    <property type="molecule type" value="Genomic_DNA"/>
</dbReference>
<keyword evidence="2" id="KW-1185">Reference proteome</keyword>
<evidence type="ECO:0000313" key="1">
    <source>
        <dbReference type="EMBL" id="AWB92087.1"/>
    </source>
</evidence>
<protein>
    <submittedName>
        <fullName evidence="1">Uncharacterized protein</fullName>
    </submittedName>
</protein>
<dbReference type="Proteomes" id="UP000244384">
    <property type="component" value="Chromosome"/>
</dbReference>
<dbReference type="InterPro" id="IPR058062">
    <property type="entry name" value="SCO7613_C"/>
</dbReference>
<name>A0A2S0WLA9_9ACTN</name>
<dbReference type="NCBIfam" id="NF047321">
    <property type="entry name" value="SCO7613_CTERM"/>
    <property type="match status" value="1"/>
</dbReference>
<accession>A0A2S0WLA9</accession>
<organism evidence="1 2">
    <name type="scientific">Aeromicrobium chenweiae</name>
    <dbReference type="NCBI Taxonomy" id="2079793"/>
    <lineage>
        <taxon>Bacteria</taxon>
        <taxon>Bacillati</taxon>
        <taxon>Actinomycetota</taxon>
        <taxon>Actinomycetes</taxon>
        <taxon>Propionibacteriales</taxon>
        <taxon>Nocardioidaceae</taxon>
        <taxon>Aeromicrobium</taxon>
    </lineage>
</organism>
<evidence type="ECO:0000313" key="2">
    <source>
        <dbReference type="Proteomes" id="UP000244384"/>
    </source>
</evidence>
<dbReference type="KEGG" id="aez:C3E78_07675"/>
<accession>A0A5F2ETQ8</accession>
<reference evidence="2" key="1">
    <citation type="submission" date="2018-01" db="EMBL/GenBank/DDBJ databases">
        <authorList>
            <person name="Li J."/>
        </authorList>
    </citation>
    <scope>NUCLEOTIDE SEQUENCE [LARGE SCALE GENOMIC DNA]</scope>
    <source>
        <strain evidence="2">592</strain>
    </source>
</reference>
<sequence length="724" mass="73617">MLVLGAFGLVVAGLIFVTHSWESLGLAARTLMLLAVSVLIGALGVWVTRRPLRASAEAVWTVFLALLTLDFFAARHEDLLGLRVLDLAAAWLVWGVVALVLAVTIALWARPHVSTVLIAPVLTAALGITGAAVGAGALADDVDFAWRAVIALVVAGVLALATRPAGLAPLTLAARIVVACFFVGAYGVALFEAFAHPDLDDLVAGGHGVPLALIAVSAVVIAAVVPLARIPGVALAVLAAVALVVAPLEASASMDATWTAVAVIAAVLAAGGINGANDWMRGVRAGAVVVGGAVALMHAFVLNEAGDTMVRILNDPWALPWDTRLDAVTVDNHEPWTVPVVLVGLLVVAWAVPRWPEVSDLRPHAALLLAAVGGLGAIEAVVALRLPVWAVAAVLLVLAALALTLLLEGTVTTIGPVALVLVLAAAVLAAASHGVSSVTWLVGAGLVAGLTTVRGIELLRQTYAVAAAVLAVAGVASLVAELDLDASVAALVLLAVGLALVAAGGLLLPQHPLRVPLEVVGAAGVVAGMVVPGSMGELSVRWAVLGAVLVALGLAVASRRWYVWPGAVALLVAYVLLIVDSGFSFVEAYTLPLGAAALAVGLDRTIRKPDVSTWLSLGPGLAVAMLPSVPQALAEPTELRALLLGIGAVVALAVGVRLGWQAPFVAGTTILALLVLFNIGPYANAAPRVALIAAVSAVLLGVGITWEDRVRDGRKIVGYVRSMR</sequence>
<gene>
    <name evidence="1" type="ORF">C3E78_07675</name>
</gene>
<dbReference type="AlphaFoldDB" id="A0A2S0WLA9"/>